<keyword evidence="3" id="KW-1185">Reference proteome</keyword>
<dbReference type="EMBL" id="PVZG01000002">
    <property type="protein sequence ID" value="PRY32368.1"/>
    <property type="molecule type" value="Genomic_DNA"/>
</dbReference>
<dbReference type="Proteomes" id="UP000239209">
    <property type="component" value="Unassembled WGS sequence"/>
</dbReference>
<gene>
    <name evidence="2" type="ORF">CLV70_102579</name>
</gene>
<name>A0A2T0SG20_9ACTN</name>
<accession>A0A2T0SG20</accession>
<feature type="signal peptide" evidence="1">
    <location>
        <begin position="1"/>
        <end position="24"/>
    </location>
</feature>
<dbReference type="AlphaFoldDB" id="A0A2T0SG20"/>
<evidence type="ECO:0000256" key="1">
    <source>
        <dbReference type="SAM" id="SignalP"/>
    </source>
</evidence>
<proteinExistence type="predicted"/>
<feature type="chain" id="PRO_5015765260" evidence="1">
    <location>
        <begin position="25"/>
        <end position="336"/>
    </location>
</feature>
<comment type="caution">
    <text evidence="2">The sequence shown here is derived from an EMBL/GenBank/DDBJ whole genome shotgun (WGS) entry which is preliminary data.</text>
</comment>
<reference evidence="2 3" key="1">
    <citation type="submission" date="2018-03" db="EMBL/GenBank/DDBJ databases">
        <title>Genomic Encyclopedia of Archaeal and Bacterial Type Strains, Phase II (KMG-II): from individual species to whole genera.</title>
        <authorList>
            <person name="Goeker M."/>
        </authorList>
    </citation>
    <scope>NUCLEOTIDE SEQUENCE [LARGE SCALE GENOMIC DNA]</scope>
    <source>
        <strain evidence="2 3">DSM 45348</strain>
    </source>
</reference>
<evidence type="ECO:0000313" key="2">
    <source>
        <dbReference type="EMBL" id="PRY32368.1"/>
    </source>
</evidence>
<keyword evidence="1" id="KW-0732">Signal</keyword>
<protein>
    <submittedName>
        <fullName evidence="2">Putative HAF family extracellular repeat protein</fullName>
    </submittedName>
</protein>
<dbReference type="RefSeq" id="WP_106125535.1">
    <property type="nucleotide sequence ID" value="NZ_PVZG01000002.1"/>
</dbReference>
<dbReference type="InterPro" id="IPR014262">
    <property type="entry name" value="HAF_rpt"/>
</dbReference>
<dbReference type="OrthoDB" id="3985792at2"/>
<evidence type="ECO:0000313" key="3">
    <source>
        <dbReference type="Proteomes" id="UP000239209"/>
    </source>
</evidence>
<sequence>MVHGLWSVATAVAAVTIAGTPAVAGAPVTYHRTVTLGTLGGASSAPQGLNDERAVVGWAETGDGRTHPFLWRDGRMTDLGTLDDGDGGWGIAAAVNRWGTVAGQSRGPAGTRAVRWQNGGITDLGTLGGDYSFATAINDSGTIAGASTTPDGSLHAFVWRRGTMTDLGVPGAREAFAEDIDNRGRIVGWRAAGDGTAAAYLWERGTVTFLPALGQGGRARAINERGDVAGAVLAGGSSRAARWRGTHLELLGNLPGGNAAGALAVNDDGVILGVGNVAPGSAEDHAFLWRHGTLVDLSTSGVPNSAVGLDDRLEIIGTVPNAAGDGPLAALFVPAG</sequence>
<dbReference type="NCBIfam" id="TIGR02913">
    <property type="entry name" value="HAF_rpt"/>
    <property type="match status" value="4"/>
</dbReference>
<organism evidence="2 3">
    <name type="scientific">Pseudosporangium ferrugineum</name>
    <dbReference type="NCBI Taxonomy" id="439699"/>
    <lineage>
        <taxon>Bacteria</taxon>
        <taxon>Bacillati</taxon>
        <taxon>Actinomycetota</taxon>
        <taxon>Actinomycetes</taxon>
        <taxon>Micromonosporales</taxon>
        <taxon>Micromonosporaceae</taxon>
        <taxon>Pseudosporangium</taxon>
    </lineage>
</organism>